<feature type="region of interest" description="Disordered" evidence="1">
    <location>
        <begin position="234"/>
        <end position="291"/>
    </location>
</feature>
<evidence type="ECO:0000313" key="2">
    <source>
        <dbReference type="EMBL" id="KAJ9562418.1"/>
    </source>
</evidence>
<dbReference type="PANTHER" id="PTHR45023:SF14">
    <property type="entry name" value="GLUTATHIONE TRANSFERASE"/>
    <property type="match status" value="1"/>
</dbReference>
<comment type="caution">
    <text evidence="2">The sequence shown here is derived from an EMBL/GenBank/DDBJ whole genome shotgun (WGS) entry which is preliminary data.</text>
</comment>
<dbReference type="AlphaFoldDB" id="A0AA38U4N9"/>
<proteinExistence type="predicted"/>
<gene>
    <name evidence="2" type="ORF">OSB04_007578</name>
</gene>
<feature type="region of interest" description="Disordered" evidence="1">
    <location>
        <begin position="40"/>
        <end position="119"/>
    </location>
</feature>
<protein>
    <submittedName>
        <fullName evidence="2">Uncharacterized protein</fullName>
    </submittedName>
</protein>
<sequence>MGFANFVPNPQQGSFLHLLTQPMQQGAYMHPMHPVMQAAMQPTTQEPATEQPATEESPSQFNRNAHRLRDEPTSSDEAELVPETQPISPPQSQPKSKKGKKPAKEAGKDKPAGKQPCVKWTLTEEEELSKAWAETSEDPCTCNYQKRASFWRRVKIAFDKRMKYDWDVRSVDACSSKVKMLLSTVALFACVYNNTSTNRKSGWGDDDVLKTAQTRYRNTCPKFIPVDFMTPADIHAPRPKRSKTFETDSPGSSDARTHYFNVDNDDDTEASERPRPLGRNAARRAGSSSTAVRRPITWRRCWNN</sequence>
<dbReference type="EMBL" id="JARYMX010000002">
    <property type="protein sequence ID" value="KAJ9562418.1"/>
    <property type="molecule type" value="Genomic_DNA"/>
</dbReference>
<evidence type="ECO:0000256" key="1">
    <source>
        <dbReference type="SAM" id="MobiDB-lite"/>
    </source>
</evidence>
<evidence type="ECO:0000313" key="3">
    <source>
        <dbReference type="Proteomes" id="UP001172457"/>
    </source>
</evidence>
<keyword evidence="3" id="KW-1185">Reference proteome</keyword>
<feature type="compositionally biased region" description="Polar residues" evidence="1">
    <location>
        <begin position="40"/>
        <end position="63"/>
    </location>
</feature>
<accession>A0AA38U4N9</accession>
<organism evidence="2 3">
    <name type="scientific">Centaurea solstitialis</name>
    <name type="common">yellow star-thistle</name>
    <dbReference type="NCBI Taxonomy" id="347529"/>
    <lineage>
        <taxon>Eukaryota</taxon>
        <taxon>Viridiplantae</taxon>
        <taxon>Streptophyta</taxon>
        <taxon>Embryophyta</taxon>
        <taxon>Tracheophyta</taxon>
        <taxon>Spermatophyta</taxon>
        <taxon>Magnoliopsida</taxon>
        <taxon>eudicotyledons</taxon>
        <taxon>Gunneridae</taxon>
        <taxon>Pentapetalae</taxon>
        <taxon>asterids</taxon>
        <taxon>campanulids</taxon>
        <taxon>Asterales</taxon>
        <taxon>Asteraceae</taxon>
        <taxon>Carduoideae</taxon>
        <taxon>Cardueae</taxon>
        <taxon>Centaureinae</taxon>
        <taxon>Centaurea</taxon>
    </lineage>
</organism>
<dbReference type="PANTHER" id="PTHR45023">
    <property type="match status" value="1"/>
</dbReference>
<reference evidence="2" key="1">
    <citation type="submission" date="2023-03" db="EMBL/GenBank/DDBJ databases">
        <title>Chromosome-scale reference genome and RAD-based genetic map of yellow starthistle (Centaurea solstitialis) reveal putative structural variation and QTLs associated with invader traits.</title>
        <authorList>
            <person name="Reatini B."/>
            <person name="Cang F.A."/>
            <person name="Jiang Q."/>
            <person name="Mckibben M.T.W."/>
            <person name="Barker M.S."/>
            <person name="Rieseberg L.H."/>
            <person name="Dlugosch K.M."/>
        </authorList>
    </citation>
    <scope>NUCLEOTIDE SEQUENCE</scope>
    <source>
        <strain evidence="2">CAN-66</strain>
        <tissue evidence="2">Leaf</tissue>
    </source>
</reference>
<dbReference type="Proteomes" id="UP001172457">
    <property type="component" value="Chromosome 2"/>
</dbReference>
<name>A0AA38U4N9_9ASTR</name>
<feature type="compositionally biased region" description="Basic and acidic residues" evidence="1">
    <location>
        <begin position="102"/>
        <end position="112"/>
    </location>
</feature>